<keyword evidence="3" id="KW-1185">Reference proteome</keyword>
<keyword evidence="1" id="KW-1133">Transmembrane helix</keyword>
<dbReference type="OrthoDB" id="1856240at2"/>
<organism evidence="2 3">
    <name type="scientific">Desulfitobacterium dehalogenans (strain ATCC 51507 / DSM 9161 / JW/IU-DC1)</name>
    <dbReference type="NCBI Taxonomy" id="756499"/>
    <lineage>
        <taxon>Bacteria</taxon>
        <taxon>Bacillati</taxon>
        <taxon>Bacillota</taxon>
        <taxon>Clostridia</taxon>
        <taxon>Eubacteriales</taxon>
        <taxon>Desulfitobacteriaceae</taxon>
        <taxon>Desulfitobacterium</taxon>
    </lineage>
</organism>
<dbReference type="AlphaFoldDB" id="I4A5Q0"/>
<gene>
    <name evidence="2" type="ordered locus">Desde_0840</name>
</gene>
<name>I4A5Q0_DESDJ</name>
<evidence type="ECO:0000256" key="1">
    <source>
        <dbReference type="SAM" id="Phobius"/>
    </source>
</evidence>
<evidence type="ECO:0000313" key="2">
    <source>
        <dbReference type="EMBL" id="AFL99284.1"/>
    </source>
</evidence>
<dbReference type="EMBL" id="CP003348">
    <property type="protein sequence ID" value="AFL99284.1"/>
    <property type="molecule type" value="Genomic_DNA"/>
</dbReference>
<proteinExistence type="predicted"/>
<accession>I4A5Q0</accession>
<feature type="transmembrane region" description="Helical" evidence="1">
    <location>
        <begin position="7"/>
        <end position="26"/>
    </location>
</feature>
<keyword evidence="1" id="KW-0472">Membrane</keyword>
<dbReference type="KEGG" id="ddh:Desde_0840"/>
<reference evidence="2 3" key="2">
    <citation type="journal article" date="2015" name="J. Bacteriol.">
        <title>Genomic, proteomic, and biochemical analysis of the organohalide respiratory pathway in Desulfitobacterium dehalogenans.</title>
        <authorList>
            <person name="Kruse T."/>
            <person name="van de Pas B.A."/>
            <person name="Atteia A."/>
            <person name="Krab K."/>
            <person name="Hagen W.R."/>
            <person name="Goodwin L."/>
            <person name="Chain P."/>
            <person name="Boeren S."/>
            <person name="Maphosa F."/>
            <person name="Schraa G."/>
            <person name="de Vos W.M."/>
            <person name="van der Oost J."/>
            <person name="Smidt H."/>
            <person name="Stams A.J."/>
        </authorList>
    </citation>
    <scope>NUCLEOTIDE SEQUENCE [LARGE SCALE GENOMIC DNA]</scope>
    <source>
        <strain evidence="3">ATCC 51507 / DSM 9161 / JW/IU-DC1</strain>
    </source>
</reference>
<dbReference type="eggNOG" id="ENOG50335HD">
    <property type="taxonomic scope" value="Bacteria"/>
</dbReference>
<protein>
    <submittedName>
        <fullName evidence="2">Uncharacterized protein</fullName>
    </submittedName>
</protein>
<reference evidence="3" key="1">
    <citation type="submission" date="2012-06" db="EMBL/GenBank/DDBJ databases">
        <title>Complete sequence of Desulfitobacterium dehalogenans ATCC 51507.</title>
        <authorList>
            <person name="Lucas S."/>
            <person name="Han J."/>
            <person name="Lapidus A."/>
            <person name="Cheng J.-F."/>
            <person name="Goodwin L."/>
            <person name="Pitluck S."/>
            <person name="Peters L."/>
            <person name="Ovchinnikova G."/>
            <person name="Teshima H."/>
            <person name="Detter J.C."/>
            <person name="Han C."/>
            <person name="Tapia R."/>
            <person name="Land M."/>
            <person name="Hauser L."/>
            <person name="Kyrpides N."/>
            <person name="Ivanova N."/>
            <person name="Pagani I."/>
            <person name="Kruse T."/>
            <person name="de Vos W.M."/>
            <person name="Smidt H."/>
            <person name="Woyke T."/>
        </authorList>
    </citation>
    <scope>NUCLEOTIDE SEQUENCE [LARGE SCALE GENOMIC DNA]</scope>
    <source>
        <strain evidence="3">ATCC 51507 / DSM 9161 / JW/IU-DC1</strain>
    </source>
</reference>
<sequence>MKKIIKQYILPVVLSMVFVSIGFFWLHGVPLIGQPKKEDVSYIEIADTNLTDDIRTFTEYEDIEKTVNMLNFLNYQLGTPEQEAPFITITYHLKNGEKVDIFANKDTVYWGGKGYTIKDDNGTIFVNIIEGMFFSDLLVD</sequence>
<dbReference type="STRING" id="756499.Desde_0840"/>
<dbReference type="HOGENOM" id="CLU_149868_0_0_9"/>
<keyword evidence="1" id="KW-0812">Transmembrane</keyword>
<evidence type="ECO:0000313" key="3">
    <source>
        <dbReference type="Proteomes" id="UP000006053"/>
    </source>
</evidence>
<dbReference type="Proteomes" id="UP000006053">
    <property type="component" value="Chromosome"/>
</dbReference>
<dbReference type="RefSeq" id="WP_014792778.1">
    <property type="nucleotide sequence ID" value="NC_018017.1"/>
</dbReference>